<evidence type="ECO:0000313" key="2">
    <source>
        <dbReference type="Proteomes" id="UP000225997"/>
    </source>
</evidence>
<proteinExistence type="predicted"/>
<accession>A0A2B5X5C4</accession>
<sequence>MIGMQYKVILPKDYDMGIIRERVKKNGHKTDGFQELNFKAYLIAEAGKDGNFYNCYAPLYIWNGHEGMNKFIFEGYYDNILQSFGWQQINIGVPFVVNVSNDFRKSRYVVEYVGSISQNKSLIETQLNKNVQNIEKCLGNVIVYNPDKWGYSQFCFYNEKPEIDVMDNITIYEILYISRRYLVEC</sequence>
<dbReference type="RefSeq" id="WP_100064121.1">
    <property type="nucleotide sequence ID" value="NZ_NUSQ01000020.1"/>
</dbReference>
<organism evidence="1 2">
    <name type="scientific">Bacillus toyonensis</name>
    <dbReference type="NCBI Taxonomy" id="155322"/>
    <lineage>
        <taxon>Bacteria</taxon>
        <taxon>Bacillati</taxon>
        <taxon>Bacillota</taxon>
        <taxon>Bacilli</taxon>
        <taxon>Bacillales</taxon>
        <taxon>Bacillaceae</taxon>
        <taxon>Bacillus</taxon>
        <taxon>Bacillus cereus group</taxon>
    </lineage>
</organism>
<evidence type="ECO:0000313" key="1">
    <source>
        <dbReference type="EMBL" id="PHD73084.1"/>
    </source>
</evidence>
<dbReference type="AlphaFoldDB" id="A0A2B5X5C4"/>
<protein>
    <submittedName>
        <fullName evidence="1">DUF4865 domain-containing protein</fullName>
    </submittedName>
</protein>
<dbReference type="InterPro" id="IPR032349">
    <property type="entry name" value="DUF4865"/>
</dbReference>
<dbReference type="Pfam" id="PF16157">
    <property type="entry name" value="DUF4865"/>
    <property type="match status" value="1"/>
</dbReference>
<gene>
    <name evidence="1" type="ORF">COF40_04390</name>
</gene>
<dbReference type="EMBL" id="NUSQ01000020">
    <property type="protein sequence ID" value="PHD73084.1"/>
    <property type="molecule type" value="Genomic_DNA"/>
</dbReference>
<name>A0A2B5X5C4_9BACI</name>
<reference evidence="1 2" key="1">
    <citation type="submission" date="2017-09" db="EMBL/GenBank/DDBJ databases">
        <title>Large-scale bioinformatics analysis of Bacillus genomes uncovers conserved roles of natural products in bacterial physiology.</title>
        <authorList>
            <consortium name="Agbiome Team Llc"/>
            <person name="Bleich R.M."/>
            <person name="Grubbs K.J."/>
            <person name="Santa Maria K.C."/>
            <person name="Allen S.E."/>
            <person name="Farag S."/>
            <person name="Shank E.A."/>
            <person name="Bowers A."/>
        </authorList>
    </citation>
    <scope>NUCLEOTIDE SEQUENCE [LARGE SCALE GENOMIC DNA]</scope>
    <source>
        <strain evidence="1 2">AFS044250</strain>
    </source>
</reference>
<comment type="caution">
    <text evidence="1">The sequence shown here is derived from an EMBL/GenBank/DDBJ whole genome shotgun (WGS) entry which is preliminary data.</text>
</comment>
<dbReference type="Proteomes" id="UP000225997">
    <property type="component" value="Unassembled WGS sequence"/>
</dbReference>